<dbReference type="RefSeq" id="WP_259659501.1">
    <property type="nucleotide sequence ID" value="NZ_JAHXRI010000001.1"/>
</dbReference>
<proteinExistence type="predicted"/>
<evidence type="ECO:0000313" key="2">
    <source>
        <dbReference type="EMBL" id="MBZ1349078.1"/>
    </source>
</evidence>
<dbReference type="PANTHER" id="PTHR35563:SF2">
    <property type="entry name" value="BARREL METAL-DEPENDENT HYDROLASE, PUTATIVE (AFU_ORTHOLOGUE AFUA_1G16240)-RELATED"/>
    <property type="match status" value="1"/>
</dbReference>
<dbReference type="InterPro" id="IPR032466">
    <property type="entry name" value="Metal_Hydrolase"/>
</dbReference>
<dbReference type="Gene3D" id="3.20.20.140">
    <property type="entry name" value="Metal-dependent hydrolases"/>
    <property type="match status" value="1"/>
</dbReference>
<name>A0A953N6S5_9BURK</name>
<organism evidence="2 3">
    <name type="scientific">Zwartia hollandica</name>
    <dbReference type="NCBI Taxonomy" id="324606"/>
    <lineage>
        <taxon>Bacteria</taxon>
        <taxon>Pseudomonadati</taxon>
        <taxon>Pseudomonadota</taxon>
        <taxon>Betaproteobacteria</taxon>
        <taxon>Burkholderiales</taxon>
        <taxon>Alcaligenaceae</taxon>
        <taxon>Zwartia</taxon>
    </lineage>
</organism>
<dbReference type="AlphaFoldDB" id="A0A953N6S5"/>
<dbReference type="SUPFAM" id="SSF51556">
    <property type="entry name" value="Metallo-dependent hydrolases"/>
    <property type="match status" value="1"/>
</dbReference>
<keyword evidence="3" id="KW-1185">Reference proteome</keyword>
<evidence type="ECO:0000313" key="3">
    <source>
        <dbReference type="Proteomes" id="UP000739565"/>
    </source>
</evidence>
<evidence type="ECO:0000259" key="1">
    <source>
        <dbReference type="Pfam" id="PF04909"/>
    </source>
</evidence>
<protein>
    <submittedName>
        <fullName evidence="2">Amidohydrolase family protein</fullName>
    </submittedName>
</protein>
<feature type="domain" description="Amidohydrolase-related" evidence="1">
    <location>
        <begin position="21"/>
        <end position="298"/>
    </location>
</feature>
<dbReference type="EMBL" id="JAHXRI010000001">
    <property type="protein sequence ID" value="MBZ1349078.1"/>
    <property type="molecule type" value="Genomic_DNA"/>
</dbReference>
<sequence>MNETTTLDFRANPPFALAGICDCHTHVFPPASQFPFAANRHYTPDTASVESLLAMHRDIGVERVVIVHPSPYGDDNSSLLWAMRTIGKNARGVAVISDTTSTEMLNTLHQGGVRGTRLNLETVGQNDPSIAQQQLLRTAKQVAPLGWHIQMYTNLGVIVGLHETIMQSAATVVIDHFGRLNAAAGLNQPGFDALLSLVRSGKVYVKLSAGYRVSEVSGYSDLDPFAEALIAANPDRMLWGTDWPHPFPPKGTVRNPALIEKSHPEDNMAAIRRVARWAKTQDIAKKILVDNPARLYDF</sequence>
<dbReference type="Proteomes" id="UP000739565">
    <property type="component" value="Unassembled WGS sequence"/>
</dbReference>
<reference evidence="2" key="1">
    <citation type="submission" date="2021-07" db="EMBL/GenBank/DDBJ databases">
        <title>New genus and species of the family Alcaligenaceae.</title>
        <authorList>
            <person name="Hahn M.W."/>
        </authorList>
    </citation>
    <scope>NUCLEOTIDE SEQUENCE</scope>
    <source>
        <strain evidence="2">LF4-65</strain>
    </source>
</reference>
<accession>A0A953N6S5</accession>
<dbReference type="PANTHER" id="PTHR35563">
    <property type="entry name" value="BARREL METAL-DEPENDENT HYDROLASE, PUTATIVE (AFU_ORTHOLOGUE AFUA_1G16240)-RELATED"/>
    <property type="match status" value="1"/>
</dbReference>
<dbReference type="InterPro" id="IPR006680">
    <property type="entry name" value="Amidohydro-rel"/>
</dbReference>
<dbReference type="GO" id="GO:0016787">
    <property type="term" value="F:hydrolase activity"/>
    <property type="evidence" value="ECO:0007669"/>
    <property type="project" value="InterPro"/>
</dbReference>
<dbReference type="Pfam" id="PF04909">
    <property type="entry name" value="Amidohydro_2"/>
    <property type="match status" value="1"/>
</dbReference>
<dbReference type="InterPro" id="IPR052358">
    <property type="entry name" value="Aro_Compnd_Degr_Hydrolases"/>
</dbReference>
<comment type="caution">
    <text evidence="2">The sequence shown here is derived from an EMBL/GenBank/DDBJ whole genome shotgun (WGS) entry which is preliminary data.</text>
</comment>
<gene>
    <name evidence="2" type="ORF">KZZ10_00320</name>
</gene>